<keyword evidence="3" id="KW-1185">Reference proteome</keyword>
<comment type="caution">
    <text evidence="2">The sequence shown here is derived from an EMBL/GenBank/DDBJ whole genome shotgun (WGS) entry which is preliminary data.</text>
</comment>
<evidence type="ECO:0000313" key="3">
    <source>
        <dbReference type="Proteomes" id="UP001341840"/>
    </source>
</evidence>
<gene>
    <name evidence="2" type="ORF">PIB30_092749</name>
</gene>
<evidence type="ECO:0000256" key="1">
    <source>
        <dbReference type="SAM" id="MobiDB-lite"/>
    </source>
</evidence>
<evidence type="ECO:0000313" key="2">
    <source>
        <dbReference type="EMBL" id="MED6225338.1"/>
    </source>
</evidence>
<protein>
    <submittedName>
        <fullName evidence="2">Uncharacterized protein</fullName>
    </submittedName>
</protein>
<dbReference type="EMBL" id="JASCZI010273795">
    <property type="protein sequence ID" value="MED6225338.1"/>
    <property type="molecule type" value="Genomic_DNA"/>
</dbReference>
<accession>A0ABU6ZTK0</accession>
<reference evidence="2 3" key="1">
    <citation type="journal article" date="2023" name="Plants (Basel)">
        <title>Bridging the Gap: Combining Genomics and Transcriptomics Approaches to Understand Stylosanthes scabra, an Orphan Legume from the Brazilian Caatinga.</title>
        <authorList>
            <person name="Ferreira-Neto J.R.C."/>
            <person name="da Silva M.D."/>
            <person name="Binneck E."/>
            <person name="de Melo N.F."/>
            <person name="da Silva R.H."/>
            <person name="de Melo A.L.T.M."/>
            <person name="Pandolfi V."/>
            <person name="Bustamante F.O."/>
            <person name="Brasileiro-Vidal A.C."/>
            <person name="Benko-Iseppon A.M."/>
        </authorList>
    </citation>
    <scope>NUCLEOTIDE SEQUENCE [LARGE SCALE GENOMIC DNA]</scope>
    <source>
        <tissue evidence="2">Leaves</tissue>
    </source>
</reference>
<proteinExistence type="predicted"/>
<dbReference type="Proteomes" id="UP001341840">
    <property type="component" value="Unassembled WGS sequence"/>
</dbReference>
<sequence>MNWIAAEFVRDVVPPLVCAECVSPFGDWYKLGFTLKLFLLAERPGPICGLCGHNVVWTMVGFWGACSCNQAKVEIVQMIEKKCSLSAPCLFHRQMAELYRRTGCMTIIEITGTKLGEGNTIVPVGFISTVKSSIGEHWDTQSSISHSDHTIVTVSLRRVLCRKLRRQTPRHAPSRATSFYARGLHSRRTLHAPVIFFLLPGLQLGRPDPVRLNPDPTRLNPYPTRSDPIHIRPGPAKPGFLPDPTQLRPGPVQPKPGSP</sequence>
<name>A0ABU6ZTK0_9FABA</name>
<organism evidence="2 3">
    <name type="scientific">Stylosanthes scabra</name>
    <dbReference type="NCBI Taxonomy" id="79078"/>
    <lineage>
        <taxon>Eukaryota</taxon>
        <taxon>Viridiplantae</taxon>
        <taxon>Streptophyta</taxon>
        <taxon>Embryophyta</taxon>
        <taxon>Tracheophyta</taxon>
        <taxon>Spermatophyta</taxon>
        <taxon>Magnoliopsida</taxon>
        <taxon>eudicotyledons</taxon>
        <taxon>Gunneridae</taxon>
        <taxon>Pentapetalae</taxon>
        <taxon>rosids</taxon>
        <taxon>fabids</taxon>
        <taxon>Fabales</taxon>
        <taxon>Fabaceae</taxon>
        <taxon>Papilionoideae</taxon>
        <taxon>50 kb inversion clade</taxon>
        <taxon>dalbergioids sensu lato</taxon>
        <taxon>Dalbergieae</taxon>
        <taxon>Pterocarpus clade</taxon>
        <taxon>Stylosanthes</taxon>
    </lineage>
</organism>
<feature type="region of interest" description="Disordered" evidence="1">
    <location>
        <begin position="207"/>
        <end position="259"/>
    </location>
</feature>